<keyword evidence="7 10" id="KW-1208">Phospholipid metabolism</keyword>
<dbReference type="EC" id="2.3.1.274" evidence="8 10"/>
<organism evidence="12 13">
    <name type="scientific">Nitrospina watsonii</name>
    <dbReference type="NCBI Taxonomy" id="1323948"/>
    <lineage>
        <taxon>Bacteria</taxon>
        <taxon>Pseudomonadati</taxon>
        <taxon>Nitrospinota/Tectimicrobiota group</taxon>
        <taxon>Nitrospinota</taxon>
        <taxon>Nitrospinia</taxon>
        <taxon>Nitrospinales</taxon>
        <taxon>Nitrospinaceae</taxon>
        <taxon>Nitrospina</taxon>
    </lineage>
</organism>
<comment type="similarity">
    <text evidence="10">Belongs to the PlsX family.</text>
</comment>
<dbReference type="Pfam" id="PF02504">
    <property type="entry name" value="FA_synthesis"/>
    <property type="match status" value="1"/>
</dbReference>
<comment type="function">
    <text evidence="10">Catalyzes the reversible formation of acyl-phosphate (acyl-PO(4)) from acyl-[acyl-carrier-protein] (acyl-ACP). This enzyme utilizes acyl-ACP as fatty acyl donor, but not acyl-CoA.</text>
</comment>
<accession>A0ABM9HDM4</accession>
<protein>
    <recommendedName>
        <fullName evidence="8 10">Phosphate acyltransferase</fullName>
        <ecNumber evidence="8 10">2.3.1.274</ecNumber>
    </recommendedName>
    <alternativeName>
        <fullName evidence="10">Acyl-ACP phosphotransacylase</fullName>
    </alternativeName>
    <alternativeName>
        <fullName evidence="10">Acyl-[acyl-carrier-protein]--phosphate acyltransferase</fullName>
    </alternativeName>
    <alternativeName>
        <fullName evidence="10">Phosphate-acyl-ACP acyltransferase</fullName>
    </alternativeName>
</protein>
<evidence type="ECO:0000256" key="5">
    <source>
        <dbReference type="ARBA" id="ARBA00023098"/>
    </source>
</evidence>
<evidence type="ECO:0000256" key="10">
    <source>
        <dbReference type="HAMAP-Rule" id="MF_00019"/>
    </source>
</evidence>
<dbReference type="InterPro" id="IPR012281">
    <property type="entry name" value="Phospholipid_synth_PlsX-like"/>
</dbReference>
<keyword evidence="2 10" id="KW-0963">Cytoplasm</keyword>
<feature type="compositionally biased region" description="Basic and acidic residues" evidence="11">
    <location>
        <begin position="377"/>
        <end position="388"/>
    </location>
</feature>
<keyword evidence="3 10" id="KW-0444">Lipid biosynthesis</keyword>
<dbReference type="PANTHER" id="PTHR30100:SF1">
    <property type="entry name" value="PHOSPHATE ACYLTRANSFERASE"/>
    <property type="match status" value="1"/>
</dbReference>
<dbReference type="HAMAP" id="MF_00019">
    <property type="entry name" value="PlsX"/>
    <property type="match status" value="1"/>
</dbReference>
<name>A0ABM9HDM4_9BACT</name>
<dbReference type="Gene3D" id="3.40.718.10">
    <property type="entry name" value="Isopropylmalate Dehydrogenase"/>
    <property type="match status" value="1"/>
</dbReference>
<dbReference type="SUPFAM" id="SSF53659">
    <property type="entry name" value="Isocitrate/Isopropylmalate dehydrogenase-like"/>
    <property type="match status" value="1"/>
</dbReference>
<dbReference type="EMBL" id="OX336137">
    <property type="protein sequence ID" value="CAI2718254.1"/>
    <property type="molecule type" value="Genomic_DNA"/>
</dbReference>
<evidence type="ECO:0000256" key="8">
    <source>
        <dbReference type="ARBA" id="ARBA00024069"/>
    </source>
</evidence>
<evidence type="ECO:0000256" key="3">
    <source>
        <dbReference type="ARBA" id="ARBA00022516"/>
    </source>
</evidence>
<proteinExistence type="inferred from homology"/>
<keyword evidence="13" id="KW-1185">Reference proteome</keyword>
<evidence type="ECO:0000313" key="12">
    <source>
        <dbReference type="EMBL" id="CAI2718254.1"/>
    </source>
</evidence>
<evidence type="ECO:0000256" key="11">
    <source>
        <dbReference type="SAM" id="MobiDB-lite"/>
    </source>
</evidence>
<dbReference type="InterPro" id="IPR003664">
    <property type="entry name" value="FA_synthesis"/>
</dbReference>
<keyword evidence="4 10" id="KW-0808">Transferase</keyword>
<evidence type="ECO:0000256" key="4">
    <source>
        <dbReference type="ARBA" id="ARBA00022679"/>
    </source>
</evidence>
<evidence type="ECO:0000256" key="2">
    <source>
        <dbReference type="ARBA" id="ARBA00022490"/>
    </source>
</evidence>
<evidence type="ECO:0000256" key="9">
    <source>
        <dbReference type="ARBA" id="ARBA00046608"/>
    </source>
</evidence>
<gene>
    <name evidence="10 12" type="primary">plsX</name>
    <name evidence="12" type="ORF">NSPWAT_1395</name>
</gene>
<keyword evidence="5 10" id="KW-0443">Lipid metabolism</keyword>
<reference evidence="12 13" key="1">
    <citation type="submission" date="2022-09" db="EMBL/GenBank/DDBJ databases">
        <authorList>
            <person name="Kop L."/>
        </authorList>
    </citation>
    <scope>NUCLEOTIDE SEQUENCE [LARGE SCALE GENOMIC DNA]</scope>
    <source>
        <strain evidence="12 13">347</strain>
    </source>
</reference>
<feature type="compositionally biased region" description="Acidic residues" evidence="11">
    <location>
        <begin position="362"/>
        <end position="376"/>
    </location>
</feature>
<feature type="region of interest" description="Disordered" evidence="11">
    <location>
        <begin position="348"/>
        <end position="388"/>
    </location>
</feature>
<evidence type="ECO:0000313" key="13">
    <source>
        <dbReference type="Proteomes" id="UP001157733"/>
    </source>
</evidence>
<dbReference type="NCBIfam" id="TIGR00182">
    <property type="entry name" value="plsX"/>
    <property type="match status" value="1"/>
</dbReference>
<evidence type="ECO:0000256" key="1">
    <source>
        <dbReference type="ARBA" id="ARBA00001232"/>
    </source>
</evidence>
<dbReference type="PIRSF" id="PIRSF002465">
    <property type="entry name" value="Phsphlp_syn_PlsX"/>
    <property type="match status" value="1"/>
</dbReference>
<evidence type="ECO:0000256" key="6">
    <source>
        <dbReference type="ARBA" id="ARBA00023209"/>
    </source>
</evidence>
<dbReference type="PANTHER" id="PTHR30100">
    <property type="entry name" value="FATTY ACID/PHOSPHOLIPID SYNTHESIS PROTEIN PLSX"/>
    <property type="match status" value="1"/>
</dbReference>
<feature type="compositionally biased region" description="Basic and acidic residues" evidence="11">
    <location>
        <begin position="348"/>
        <end position="359"/>
    </location>
</feature>
<evidence type="ECO:0000256" key="7">
    <source>
        <dbReference type="ARBA" id="ARBA00023264"/>
    </source>
</evidence>
<comment type="pathway">
    <text evidence="10">Lipid metabolism; phospholipid metabolism.</text>
</comment>
<dbReference type="RefSeq" id="WP_282011159.1">
    <property type="nucleotide sequence ID" value="NZ_OX336137.1"/>
</dbReference>
<comment type="subcellular location">
    <subcellularLocation>
        <location evidence="10">Cytoplasm</location>
    </subcellularLocation>
    <text evidence="10">Associated with the membrane possibly through PlsY.</text>
</comment>
<dbReference type="Proteomes" id="UP001157733">
    <property type="component" value="Chromosome"/>
</dbReference>
<comment type="catalytic activity">
    <reaction evidence="1 10">
        <text>a fatty acyl-[ACP] + phosphate = an acyl phosphate + holo-[ACP]</text>
        <dbReference type="Rhea" id="RHEA:42292"/>
        <dbReference type="Rhea" id="RHEA-COMP:9685"/>
        <dbReference type="Rhea" id="RHEA-COMP:14125"/>
        <dbReference type="ChEBI" id="CHEBI:43474"/>
        <dbReference type="ChEBI" id="CHEBI:59918"/>
        <dbReference type="ChEBI" id="CHEBI:64479"/>
        <dbReference type="ChEBI" id="CHEBI:138651"/>
        <dbReference type="EC" id="2.3.1.274"/>
    </reaction>
</comment>
<keyword evidence="6 10" id="KW-0594">Phospholipid biosynthesis</keyword>
<comment type="subunit">
    <text evidence="9 10">Homodimer. Probably interacts with PlsY.</text>
</comment>
<sequence>MKIVVDAMGGDFAPEAVVEGAVLATREFGFPVILVGIEDAIQKELDKYEDAKDLPIEVRHASEVVEMHESPGKVLRSKRDSSMKVGLDLVKSGEGEAFISAGNTGAVLAYSTIILRPLKGVDRPAIAIQLPTQKGFAILLDAGANVDCKSNQLFQFGIMGHVYAKYILGMEEPGVGLLSIGEEDGKGNEVTKETFRWLSKSHIRFIGNVEAKEVYRGNADVIVCDGFTGNVALKISESLAEMIGKNLKTLFTSGIVPKIGYLMLKGRLREFKKSVDYSEKGGAPLLGVNGVVIIAHGSSSAKAIKNAILRAHEFVEKKVNQHIREDIEYNLDSKGSFWQHIKEIVAGHDENGGVPHKAEPSPVEDDIDTDTEEIETTEDKKPTEEPEK</sequence>
<dbReference type="GO" id="GO:0043811">
    <property type="term" value="F:phosphate:acyl-[acyl carrier protein] acyltransferase activity"/>
    <property type="evidence" value="ECO:0007669"/>
    <property type="project" value="UniProtKB-EC"/>
</dbReference>
<keyword evidence="12" id="KW-0012">Acyltransferase</keyword>